<keyword evidence="1" id="KW-0540">Nuclease</keyword>
<dbReference type="GO" id="GO:0016787">
    <property type="term" value="F:hydrolase activity"/>
    <property type="evidence" value="ECO:0007669"/>
    <property type="project" value="UniProtKB-KW"/>
</dbReference>
<evidence type="ECO:0000256" key="3">
    <source>
        <dbReference type="SAM" id="MobiDB-lite"/>
    </source>
</evidence>
<organism evidence="4 5">
    <name type="scientific">Streptomyces broussonetiae</name>
    <dbReference type="NCBI Taxonomy" id="2686304"/>
    <lineage>
        <taxon>Bacteria</taxon>
        <taxon>Bacillati</taxon>
        <taxon>Actinomycetota</taxon>
        <taxon>Actinomycetes</taxon>
        <taxon>Kitasatosporales</taxon>
        <taxon>Streptomycetaceae</taxon>
        <taxon>Streptomyces</taxon>
    </lineage>
</organism>
<reference evidence="4 5" key="1">
    <citation type="submission" date="2019-12" db="EMBL/GenBank/DDBJ databases">
        <title>Streptomyces sp. strain T44 isolated from rhizosphere soil of Broussonetia papyrifera.</title>
        <authorList>
            <person name="Mo P."/>
        </authorList>
    </citation>
    <scope>NUCLEOTIDE SEQUENCE [LARGE SCALE GENOMIC DNA]</scope>
    <source>
        <strain evidence="4 5">T44</strain>
    </source>
</reference>
<evidence type="ECO:0000256" key="1">
    <source>
        <dbReference type="ARBA" id="ARBA00022722"/>
    </source>
</evidence>
<name>A0A6I6N585_9ACTN</name>
<dbReference type="EMBL" id="CP047020">
    <property type="protein sequence ID" value="QHA03546.1"/>
    <property type="molecule type" value="Genomic_DNA"/>
</dbReference>
<dbReference type="SUPFAM" id="SSF53933">
    <property type="entry name" value="Microbial ribonucleases"/>
    <property type="match status" value="1"/>
</dbReference>
<evidence type="ECO:0000313" key="4">
    <source>
        <dbReference type="EMBL" id="QHA03546.1"/>
    </source>
</evidence>
<gene>
    <name evidence="4" type="ORF">GQF42_09925</name>
</gene>
<dbReference type="GO" id="GO:0004521">
    <property type="term" value="F:RNA endonuclease activity"/>
    <property type="evidence" value="ECO:0007669"/>
    <property type="project" value="InterPro"/>
</dbReference>
<dbReference type="Proteomes" id="UP000436138">
    <property type="component" value="Chromosome"/>
</dbReference>
<keyword evidence="5" id="KW-1185">Reference proteome</keyword>
<dbReference type="Pfam" id="PF00545">
    <property type="entry name" value="Ribonuclease"/>
    <property type="match status" value="1"/>
</dbReference>
<proteinExistence type="predicted"/>
<dbReference type="KEGG" id="sbro:GQF42_09925"/>
<accession>A0A6I6N585</accession>
<dbReference type="InterPro" id="IPR000026">
    <property type="entry name" value="N1-like"/>
</dbReference>
<keyword evidence="2" id="KW-0378">Hydrolase</keyword>
<dbReference type="GO" id="GO:0003723">
    <property type="term" value="F:RNA binding"/>
    <property type="evidence" value="ECO:0007669"/>
    <property type="project" value="InterPro"/>
</dbReference>
<protein>
    <submittedName>
        <fullName evidence="4">Ribonuclease N</fullName>
    </submittedName>
</protein>
<dbReference type="AlphaFoldDB" id="A0A6I6N585"/>
<evidence type="ECO:0000313" key="5">
    <source>
        <dbReference type="Proteomes" id="UP000436138"/>
    </source>
</evidence>
<dbReference type="Gene3D" id="3.10.450.30">
    <property type="entry name" value="Microbial ribonucleases"/>
    <property type="match status" value="1"/>
</dbReference>
<sequence length="158" mass="17016">MLSRFVPHMPRRSPSPSRARSLTLPRALAGLLAVVLAVLLAGCSSGSHASSRSGTGPGASAPAWAHGMGTVRESQLPAEARRTLALIDQGGPFPYTKDGVAFGNFEGHLPKHQRGYYHEYTVNTPGSRDRGARRIVTGQGGEIYYTDDHYNSFRAVLR</sequence>
<evidence type="ECO:0000256" key="2">
    <source>
        <dbReference type="ARBA" id="ARBA00022801"/>
    </source>
</evidence>
<dbReference type="InterPro" id="IPR016191">
    <property type="entry name" value="Ribonuclease/ribotoxin"/>
</dbReference>
<feature type="region of interest" description="Disordered" evidence="3">
    <location>
        <begin position="1"/>
        <end position="20"/>
    </location>
</feature>